<dbReference type="PIRSF" id="PIRSF000379">
    <property type="entry name" value="For_Ac_trans_1"/>
    <property type="match status" value="1"/>
</dbReference>
<dbReference type="SUPFAM" id="SSF51998">
    <property type="entry name" value="PFL-like glycyl radical enzymes"/>
    <property type="match status" value="1"/>
</dbReference>
<keyword evidence="11 17" id="KW-0012">Acyltransferase</keyword>
<feature type="domain" description="PFL" evidence="19">
    <location>
        <begin position="1"/>
        <end position="614"/>
    </location>
</feature>
<evidence type="ECO:0000256" key="16">
    <source>
        <dbReference type="PROSITE-ProRule" id="PRU00493"/>
    </source>
</evidence>
<protein>
    <recommendedName>
        <fullName evidence="5 17">Formate acetyltransferase</fullName>
        <ecNumber evidence="4 17">2.3.1.54</ecNumber>
    </recommendedName>
    <alternativeName>
        <fullName evidence="12 17">Pyruvate formate-lyase</fullName>
    </alternativeName>
</protein>
<keyword evidence="10 17" id="KW-0119">Carbohydrate metabolism</keyword>
<name>A0A9Y2AK23_9FIRM</name>
<dbReference type="InterPro" id="IPR019777">
    <property type="entry name" value="Form_AcTrfase_GR_CS"/>
</dbReference>
<dbReference type="PROSITE" id="PS00850">
    <property type="entry name" value="GLY_RADICAL_1"/>
    <property type="match status" value="1"/>
</dbReference>
<comment type="subunit">
    <text evidence="17">Homodimer.</text>
</comment>
<keyword evidence="21" id="KW-1185">Reference proteome</keyword>
<dbReference type="GO" id="GO:0005829">
    <property type="term" value="C:cytosol"/>
    <property type="evidence" value="ECO:0007669"/>
    <property type="project" value="TreeGrafter"/>
</dbReference>
<dbReference type="AlphaFoldDB" id="A0A9Y2AK23"/>
<evidence type="ECO:0000256" key="10">
    <source>
        <dbReference type="ARBA" id="ARBA00023277"/>
    </source>
</evidence>
<dbReference type="GO" id="GO:0008861">
    <property type="term" value="F:formate C-acetyltransferase activity"/>
    <property type="evidence" value="ECO:0007669"/>
    <property type="project" value="UniProtKB-UniRule"/>
</dbReference>
<dbReference type="Gene3D" id="3.20.70.20">
    <property type="match status" value="1"/>
</dbReference>
<dbReference type="KEGG" id="sgbi:P3F81_03185"/>
<evidence type="ECO:0000256" key="13">
    <source>
        <dbReference type="ARBA" id="ARBA00049029"/>
    </source>
</evidence>
<evidence type="ECO:0000256" key="8">
    <source>
        <dbReference type="ARBA" id="ARBA00022679"/>
    </source>
</evidence>
<sequence>MDFEYWQGFNEGRWQQIIDVRNFIQANYKPYDGNADFLAGITDKTKRVWDKCLDLLALEHEKGGVLDVDTTKVSKIVSHKAGYIDKENEVILGLQTEKPLCRGVVVNGGERMAEQACSEYGYTLSPEIKEIYTNHATTHNSAVFSVYTPEMRKARKLGIITGLPDAYGRGRIIGDYRRIALYGIDVLIEKKQRDLDVLFDKPMDEETLRSRSEIAQQIKALKDMIAMAKEYGCDIARPARNAKEAVQAVYFGYLAAIKEQNGAAMSIGRVSTFLDIYIERDLKKGILTEETAQELMDQFVIKLRLARMLRTPEYNELFAGDPLWVTESIGGIGQDGRSMVTKSSYRILHTLYNLGPAPEPNLTVLWSDKLPENFKKFCAQVSIDTSAIQYENDEIMRPIYGDDYGIACCVSAMQIGGQMQFFGARANLAKSLLLAINGGKDENTAEQLSPSMPILTDEYLDYDKVRKNYSEVLEWLAELYVNTMNLIHFMHDRHAYEAGQMALHHSEVKRLMAFGVAGLSVAVDSLSAIRYAKVKAIRDENGIAKDFAIEGDFPKYGNNDERVDSMVKELTHEFITKLRKHPAYRNAEHTLSVLTITSNVMYGKKTGATPDGRKAGEAFAPGANPMHGRDQHGALAAMKSVTNISYSDCRDGISYTFSIVPGALGKTAEERRKNLVALLDGYSLLKGHHININVFDRSLLEAAMQEPEKYPQLTIRVSGYAVNFVKLSKAHQLEVIRRTFYDAV</sequence>
<proteinExistence type="inferred from homology"/>
<evidence type="ECO:0000256" key="4">
    <source>
        <dbReference type="ARBA" id="ARBA00013214"/>
    </source>
</evidence>
<evidence type="ECO:0000256" key="11">
    <source>
        <dbReference type="ARBA" id="ARBA00023315"/>
    </source>
</evidence>
<dbReference type="PANTHER" id="PTHR30191:SF0">
    <property type="entry name" value="FORMATE ACETYLTRANSFERASE 1"/>
    <property type="match status" value="1"/>
</dbReference>
<dbReference type="Pfam" id="PF02901">
    <property type="entry name" value="PFL-like"/>
    <property type="match status" value="1"/>
</dbReference>
<comment type="catalytic activity">
    <reaction evidence="13 17">
        <text>formate + acetyl-CoA = pyruvate + CoA</text>
        <dbReference type="Rhea" id="RHEA:11844"/>
        <dbReference type="ChEBI" id="CHEBI:15361"/>
        <dbReference type="ChEBI" id="CHEBI:15740"/>
        <dbReference type="ChEBI" id="CHEBI:57287"/>
        <dbReference type="ChEBI" id="CHEBI:57288"/>
        <dbReference type="EC" id="2.3.1.54"/>
    </reaction>
</comment>
<feature type="domain" description="Glycine radical" evidence="18">
    <location>
        <begin position="621"/>
        <end position="744"/>
    </location>
</feature>
<comment type="pathway">
    <text evidence="2 17">Fermentation; pyruvate fermentation; formate from pyruvate: step 1/1.</text>
</comment>
<dbReference type="NCBIfam" id="TIGR01255">
    <property type="entry name" value="pyr_form_ly_1"/>
    <property type="match status" value="1"/>
</dbReference>
<feature type="active site" description="S-acetylcysteine intermediate" evidence="14">
    <location>
        <position position="408"/>
    </location>
</feature>
<evidence type="ECO:0000256" key="14">
    <source>
        <dbReference type="PIRSR" id="PIRSR000379-1"/>
    </source>
</evidence>
<evidence type="ECO:0000256" key="6">
    <source>
        <dbReference type="ARBA" id="ARBA00022490"/>
    </source>
</evidence>
<dbReference type="RefSeq" id="WP_147667652.1">
    <property type="nucleotide sequence ID" value="NZ_CP120678.1"/>
</dbReference>
<dbReference type="CDD" id="cd01678">
    <property type="entry name" value="PFL1"/>
    <property type="match status" value="1"/>
</dbReference>
<organism evidence="20 21">
    <name type="scientific">Selenobaculum gibii</name>
    <dbReference type="NCBI Taxonomy" id="3054208"/>
    <lineage>
        <taxon>Bacteria</taxon>
        <taxon>Bacillati</taxon>
        <taxon>Bacillota</taxon>
        <taxon>Negativicutes</taxon>
        <taxon>Selenomonadales</taxon>
        <taxon>Selenomonadaceae</taxon>
        <taxon>Selenobaculum</taxon>
    </lineage>
</organism>
<comment type="subcellular location">
    <subcellularLocation>
        <location evidence="1 17">Cytoplasm</location>
    </subcellularLocation>
</comment>
<keyword evidence="7 17" id="KW-0313">Glucose metabolism</keyword>
<dbReference type="InterPro" id="IPR004184">
    <property type="entry name" value="PFL_dom"/>
</dbReference>
<feature type="active site" description="Cysteine radical intermediate" evidence="14">
    <location>
        <position position="409"/>
    </location>
</feature>
<keyword evidence="8 17" id="KW-0808">Transferase</keyword>
<dbReference type="PANTHER" id="PTHR30191">
    <property type="entry name" value="FORMATE ACETYLTRANSFERASE"/>
    <property type="match status" value="1"/>
</dbReference>
<accession>A0A9Y2AK23</accession>
<gene>
    <name evidence="20" type="primary">pflB</name>
    <name evidence="20" type="ORF">P3F81_03185</name>
</gene>
<feature type="modified residue" description="Glycine radical" evidence="15 16">
    <location>
        <position position="719"/>
    </location>
</feature>
<evidence type="ECO:0000256" key="1">
    <source>
        <dbReference type="ARBA" id="ARBA00004496"/>
    </source>
</evidence>
<comment type="similarity">
    <text evidence="3 17">Belongs to the glycyl radical enzyme (GRE) family. PFL subfamily.</text>
</comment>
<dbReference type="GO" id="GO:0006006">
    <property type="term" value="P:glucose metabolic process"/>
    <property type="evidence" value="ECO:0007669"/>
    <property type="project" value="UniProtKB-UniRule"/>
</dbReference>
<dbReference type="InterPro" id="IPR050244">
    <property type="entry name" value="Auton_GlycylRad_Cofactor"/>
</dbReference>
<dbReference type="Proteomes" id="UP001243623">
    <property type="component" value="Chromosome"/>
</dbReference>
<evidence type="ECO:0000256" key="12">
    <source>
        <dbReference type="ARBA" id="ARBA00031063"/>
    </source>
</evidence>
<evidence type="ECO:0000256" key="15">
    <source>
        <dbReference type="PIRSR" id="PIRSR000379-2"/>
    </source>
</evidence>
<dbReference type="EMBL" id="CP120678">
    <property type="protein sequence ID" value="WIW71331.1"/>
    <property type="molecule type" value="Genomic_DNA"/>
</dbReference>
<dbReference type="PROSITE" id="PS51149">
    <property type="entry name" value="GLY_RADICAL_2"/>
    <property type="match status" value="1"/>
</dbReference>
<evidence type="ECO:0000256" key="7">
    <source>
        <dbReference type="ARBA" id="ARBA00022526"/>
    </source>
</evidence>
<dbReference type="Pfam" id="PF01228">
    <property type="entry name" value="Gly_radical"/>
    <property type="match status" value="1"/>
</dbReference>
<evidence type="ECO:0000256" key="3">
    <source>
        <dbReference type="ARBA" id="ARBA00008375"/>
    </source>
</evidence>
<dbReference type="PROSITE" id="PS51554">
    <property type="entry name" value="PFL"/>
    <property type="match status" value="1"/>
</dbReference>
<evidence type="ECO:0000256" key="2">
    <source>
        <dbReference type="ARBA" id="ARBA00004809"/>
    </source>
</evidence>
<dbReference type="InterPro" id="IPR001150">
    <property type="entry name" value="Gly_radical"/>
</dbReference>
<keyword evidence="6 17" id="KW-0963">Cytoplasm</keyword>
<reference evidence="20" key="1">
    <citation type="submission" date="2023-03" db="EMBL/GenBank/DDBJ databases">
        <title>Selenobaculum gbiensis gen. nov. sp. nov., a new bacterium isolated from the gut microbiota of IBD patient.</title>
        <authorList>
            <person name="Yeo S."/>
            <person name="Park H."/>
            <person name="Huh C.S."/>
        </authorList>
    </citation>
    <scope>NUCLEOTIDE SEQUENCE</scope>
    <source>
        <strain evidence="20">ICN-92133</strain>
    </source>
</reference>
<evidence type="ECO:0000256" key="17">
    <source>
        <dbReference type="RuleBase" id="RU368075"/>
    </source>
</evidence>
<evidence type="ECO:0000259" key="18">
    <source>
        <dbReference type="PROSITE" id="PS51149"/>
    </source>
</evidence>
<dbReference type="EC" id="2.3.1.54" evidence="4 17"/>
<evidence type="ECO:0000313" key="20">
    <source>
        <dbReference type="EMBL" id="WIW71331.1"/>
    </source>
</evidence>
<evidence type="ECO:0000256" key="5">
    <source>
        <dbReference type="ARBA" id="ARBA00013897"/>
    </source>
</evidence>
<evidence type="ECO:0000259" key="19">
    <source>
        <dbReference type="PROSITE" id="PS51554"/>
    </source>
</evidence>
<evidence type="ECO:0000256" key="9">
    <source>
        <dbReference type="ARBA" id="ARBA00022818"/>
    </source>
</evidence>
<evidence type="ECO:0000313" key="21">
    <source>
        <dbReference type="Proteomes" id="UP001243623"/>
    </source>
</evidence>
<keyword evidence="9 15" id="KW-0556">Organic radical</keyword>
<dbReference type="InterPro" id="IPR005949">
    <property type="entry name" value="Form_AcTrfase"/>
</dbReference>